<feature type="non-terminal residue" evidence="3">
    <location>
        <position position="1"/>
    </location>
</feature>
<reference evidence="3 4" key="1">
    <citation type="journal article" date="2019" name="Genome Biol. Evol.">
        <title>Insights into the evolution of the New World diploid cottons (Gossypium, subgenus Houzingenia) based on genome sequencing.</title>
        <authorList>
            <person name="Grover C.E."/>
            <person name="Arick M.A. 2nd"/>
            <person name="Thrash A."/>
            <person name="Conover J.L."/>
            <person name="Sanders W.S."/>
            <person name="Peterson D.G."/>
            <person name="Frelichowski J.E."/>
            <person name="Scheffler J.A."/>
            <person name="Scheffler B.E."/>
            <person name="Wendel J.F."/>
        </authorList>
    </citation>
    <scope>NUCLEOTIDE SEQUENCE [LARGE SCALE GENOMIC DNA]</scope>
    <source>
        <strain evidence="3">4</strain>
        <tissue evidence="3">Leaf</tissue>
    </source>
</reference>
<evidence type="ECO:0000313" key="4">
    <source>
        <dbReference type="Proteomes" id="UP000593574"/>
    </source>
</evidence>
<comment type="caution">
    <text evidence="3">The sequence shown here is derived from an EMBL/GenBank/DDBJ whole genome shotgun (WGS) entry which is preliminary data.</text>
</comment>
<sequence>EEEVHFQEETLVVEDDYKLCPVGQCLTDSVVNFLYLQNTMVDLWQPIGGIFILDLGEKRYLFQFFYEMDKNRVLKGIPSFFNNHLLLMHKIQLGENPLLVALLSNEFWVQVHDLPPGLMSATMAHQFYSFLGTFLEYDTIMPTRGVQRFMRIKVQLDVSLPLKRRKKIMMGKDRVFYARIQYEKLSLFCFMCGKLGHGESFCPIRVWIDPSKIIFGWDISLRAVVNRRTTVVSRWLLKSDRLIYKILDKEGGEHGRNIQDKHIVDCGLETRGVNVVGPMRLTSNGDEGPLMTMKGKKRQHLVGEPSLIFNEDKGRDLNEKSASSVIQSNRMR</sequence>
<dbReference type="InterPro" id="IPR040256">
    <property type="entry name" value="At4g02000-like"/>
</dbReference>
<name>A0A7J9B4E6_9ROSI</name>
<dbReference type="PROSITE" id="PS50158">
    <property type="entry name" value="ZF_CCHC"/>
    <property type="match status" value="1"/>
</dbReference>
<dbReference type="InterPro" id="IPR025558">
    <property type="entry name" value="DUF4283"/>
</dbReference>
<keyword evidence="1" id="KW-0479">Metal-binding</keyword>
<proteinExistence type="predicted"/>
<keyword evidence="1" id="KW-0862">Zinc</keyword>
<dbReference type="AlphaFoldDB" id="A0A7J9B4E6"/>
<dbReference type="PANTHER" id="PTHR31286">
    <property type="entry name" value="GLYCINE-RICH CELL WALL STRUCTURAL PROTEIN 1.8-LIKE"/>
    <property type="match status" value="1"/>
</dbReference>
<feature type="domain" description="CCHC-type" evidence="2">
    <location>
        <begin position="189"/>
        <end position="203"/>
    </location>
</feature>
<evidence type="ECO:0000256" key="1">
    <source>
        <dbReference type="PROSITE-ProRule" id="PRU00047"/>
    </source>
</evidence>
<dbReference type="Proteomes" id="UP000593574">
    <property type="component" value="Unassembled WGS sequence"/>
</dbReference>
<gene>
    <name evidence="3" type="ORF">Golax_022883</name>
</gene>
<accession>A0A7J9B4E6</accession>
<organism evidence="3 4">
    <name type="scientific">Gossypium laxum</name>
    <dbReference type="NCBI Taxonomy" id="34288"/>
    <lineage>
        <taxon>Eukaryota</taxon>
        <taxon>Viridiplantae</taxon>
        <taxon>Streptophyta</taxon>
        <taxon>Embryophyta</taxon>
        <taxon>Tracheophyta</taxon>
        <taxon>Spermatophyta</taxon>
        <taxon>Magnoliopsida</taxon>
        <taxon>eudicotyledons</taxon>
        <taxon>Gunneridae</taxon>
        <taxon>Pentapetalae</taxon>
        <taxon>rosids</taxon>
        <taxon>malvids</taxon>
        <taxon>Malvales</taxon>
        <taxon>Malvaceae</taxon>
        <taxon>Malvoideae</taxon>
        <taxon>Gossypium</taxon>
    </lineage>
</organism>
<dbReference type="InterPro" id="IPR025836">
    <property type="entry name" value="Zn_knuckle_CX2CX4HX4C"/>
</dbReference>
<keyword evidence="1" id="KW-0863">Zinc-finger</keyword>
<evidence type="ECO:0000259" key="2">
    <source>
        <dbReference type="PROSITE" id="PS50158"/>
    </source>
</evidence>
<dbReference type="Pfam" id="PF14111">
    <property type="entry name" value="DUF4283"/>
    <property type="match status" value="1"/>
</dbReference>
<dbReference type="GO" id="GO:0008270">
    <property type="term" value="F:zinc ion binding"/>
    <property type="evidence" value="ECO:0007669"/>
    <property type="project" value="UniProtKB-KW"/>
</dbReference>
<dbReference type="EMBL" id="JABEZV010448708">
    <property type="protein sequence ID" value="MBA0731123.1"/>
    <property type="molecule type" value="Genomic_DNA"/>
</dbReference>
<dbReference type="InterPro" id="IPR001878">
    <property type="entry name" value="Znf_CCHC"/>
</dbReference>
<protein>
    <recommendedName>
        <fullName evidence="2">CCHC-type domain-containing protein</fullName>
    </recommendedName>
</protein>
<keyword evidence="4" id="KW-1185">Reference proteome</keyword>
<evidence type="ECO:0000313" key="3">
    <source>
        <dbReference type="EMBL" id="MBA0731123.1"/>
    </source>
</evidence>
<dbReference type="PANTHER" id="PTHR31286:SF153">
    <property type="entry name" value="DUF4283 DOMAIN PROTEIN"/>
    <property type="match status" value="1"/>
</dbReference>
<dbReference type="GO" id="GO:0003676">
    <property type="term" value="F:nucleic acid binding"/>
    <property type="evidence" value="ECO:0007669"/>
    <property type="project" value="InterPro"/>
</dbReference>
<dbReference type="Pfam" id="PF14392">
    <property type="entry name" value="zf-CCHC_4"/>
    <property type="match status" value="1"/>
</dbReference>